<reference evidence="1 2" key="1">
    <citation type="submission" date="2023-07" db="EMBL/GenBank/DDBJ databases">
        <title>The novel representative of Negativicutes class, Anaeroselena agilis gen. nov. sp. nov.</title>
        <authorList>
            <person name="Prokofeva M.I."/>
            <person name="Elcheninov A.G."/>
            <person name="Klyukina A."/>
            <person name="Kublanov I.V."/>
            <person name="Frolov E.N."/>
            <person name="Podosokorskaya O.A."/>
        </authorList>
    </citation>
    <scope>NUCLEOTIDE SEQUENCE [LARGE SCALE GENOMIC DNA]</scope>
    <source>
        <strain evidence="1 2">4137-cl</strain>
    </source>
</reference>
<keyword evidence="2" id="KW-1185">Reference proteome</keyword>
<comment type="caution">
    <text evidence="1">The sequence shown here is derived from an EMBL/GenBank/DDBJ whole genome shotgun (WGS) entry which is preliminary data.</text>
</comment>
<proteinExistence type="predicted"/>
<dbReference type="Proteomes" id="UP001254848">
    <property type="component" value="Unassembled WGS sequence"/>
</dbReference>
<evidence type="ECO:0000313" key="1">
    <source>
        <dbReference type="EMBL" id="MDT8903981.1"/>
    </source>
</evidence>
<evidence type="ECO:0000313" key="2">
    <source>
        <dbReference type="Proteomes" id="UP001254848"/>
    </source>
</evidence>
<dbReference type="RefSeq" id="WP_413782542.1">
    <property type="nucleotide sequence ID" value="NZ_JAUOZS010000002.1"/>
</dbReference>
<dbReference type="EMBL" id="JAUOZS010000002">
    <property type="protein sequence ID" value="MDT8903981.1"/>
    <property type="molecule type" value="Genomic_DNA"/>
</dbReference>
<gene>
    <name evidence="1" type="ORF">Q4T40_22335</name>
</gene>
<sequence>MINRECVYKTIKGYLPTAEEDLVVYLTTQAEKQIEILGRDVIRRLVLPGADKGPVLFASRIDTKV</sequence>
<name>A0ABU3P724_9FIRM</name>
<organism evidence="1 2">
    <name type="scientific">Anaeroselena agilis</name>
    <dbReference type="NCBI Taxonomy" id="3063788"/>
    <lineage>
        <taxon>Bacteria</taxon>
        <taxon>Bacillati</taxon>
        <taxon>Bacillota</taxon>
        <taxon>Negativicutes</taxon>
        <taxon>Acetonemataceae</taxon>
        <taxon>Anaeroselena</taxon>
    </lineage>
</organism>
<accession>A0ABU3P724</accession>
<protein>
    <submittedName>
        <fullName evidence="1">Uncharacterized protein</fullName>
    </submittedName>
</protein>